<evidence type="ECO:0000256" key="5">
    <source>
        <dbReference type="ARBA" id="ARBA00023136"/>
    </source>
</evidence>
<dbReference type="PANTHER" id="PTHR36115">
    <property type="entry name" value="PROLINE-RICH ANTIGEN HOMOLOG-RELATED"/>
    <property type="match status" value="1"/>
</dbReference>
<organism evidence="8 9">
    <name type="scientific">Streptosporangium algeriense</name>
    <dbReference type="NCBI Taxonomy" id="1682748"/>
    <lineage>
        <taxon>Bacteria</taxon>
        <taxon>Bacillati</taxon>
        <taxon>Actinomycetota</taxon>
        <taxon>Actinomycetes</taxon>
        <taxon>Streptosporangiales</taxon>
        <taxon>Streptosporangiaceae</taxon>
        <taxon>Streptosporangium</taxon>
    </lineage>
</organism>
<comment type="subcellular location">
    <subcellularLocation>
        <location evidence="1">Cell membrane</location>
        <topology evidence="1">Multi-pass membrane protein</topology>
    </subcellularLocation>
</comment>
<dbReference type="Proteomes" id="UP001597024">
    <property type="component" value="Unassembled WGS sequence"/>
</dbReference>
<evidence type="ECO:0000256" key="3">
    <source>
        <dbReference type="ARBA" id="ARBA00022692"/>
    </source>
</evidence>
<dbReference type="PANTHER" id="PTHR36115:SF4">
    <property type="entry name" value="MEMBRANE PROTEIN"/>
    <property type="match status" value="1"/>
</dbReference>
<gene>
    <name evidence="8" type="ORF">ACFQ08_02085</name>
</gene>
<feature type="transmembrane region" description="Helical" evidence="6">
    <location>
        <begin position="133"/>
        <end position="158"/>
    </location>
</feature>
<keyword evidence="9" id="KW-1185">Reference proteome</keyword>
<protein>
    <submittedName>
        <fullName evidence="8">RDD family protein</fullName>
    </submittedName>
</protein>
<feature type="domain" description="RDD" evidence="7">
    <location>
        <begin position="17"/>
        <end position="171"/>
    </location>
</feature>
<evidence type="ECO:0000256" key="2">
    <source>
        <dbReference type="ARBA" id="ARBA00022475"/>
    </source>
</evidence>
<reference evidence="9" key="1">
    <citation type="journal article" date="2019" name="Int. J. Syst. Evol. Microbiol.">
        <title>The Global Catalogue of Microorganisms (GCM) 10K type strain sequencing project: providing services to taxonomists for standard genome sequencing and annotation.</title>
        <authorList>
            <consortium name="The Broad Institute Genomics Platform"/>
            <consortium name="The Broad Institute Genome Sequencing Center for Infectious Disease"/>
            <person name="Wu L."/>
            <person name="Ma J."/>
        </authorList>
    </citation>
    <scope>NUCLEOTIDE SEQUENCE [LARGE SCALE GENOMIC DNA]</scope>
    <source>
        <strain evidence="9">CCUG 62974</strain>
    </source>
</reference>
<proteinExistence type="predicted"/>
<keyword evidence="5 6" id="KW-0472">Membrane</keyword>
<dbReference type="InterPro" id="IPR051791">
    <property type="entry name" value="Pra-immunoreactive"/>
</dbReference>
<dbReference type="InterPro" id="IPR010432">
    <property type="entry name" value="RDD"/>
</dbReference>
<evidence type="ECO:0000313" key="8">
    <source>
        <dbReference type="EMBL" id="MFD0883349.1"/>
    </source>
</evidence>
<comment type="caution">
    <text evidence="8">The sequence shown here is derived from an EMBL/GenBank/DDBJ whole genome shotgun (WGS) entry which is preliminary data.</text>
</comment>
<name>A0ABW3DJI4_9ACTN</name>
<feature type="transmembrane region" description="Helical" evidence="6">
    <location>
        <begin position="66"/>
        <end position="85"/>
    </location>
</feature>
<feature type="transmembrane region" description="Helical" evidence="6">
    <location>
        <begin position="31"/>
        <end position="54"/>
    </location>
</feature>
<accession>A0ABW3DJI4</accession>
<sequence>GYGPQGVTPPGAPAPLAEWWQRLVARIIDGIILAIPMVIISLVLGAILVTSGGFDLETGVITEPSGYALSTFLSTVIAGLIYVAYEFLMLRQNGQTVGKMVMGIKVVRVGGALQGGLSPDVAIKRAGVSYGPYALSGIPLVGFVLNIFTLVNVLWQLWDKPLKQCLHDKVASTVVVKTK</sequence>
<evidence type="ECO:0000256" key="4">
    <source>
        <dbReference type="ARBA" id="ARBA00022989"/>
    </source>
</evidence>
<evidence type="ECO:0000256" key="6">
    <source>
        <dbReference type="SAM" id="Phobius"/>
    </source>
</evidence>
<evidence type="ECO:0000259" key="7">
    <source>
        <dbReference type="Pfam" id="PF06271"/>
    </source>
</evidence>
<evidence type="ECO:0000256" key="1">
    <source>
        <dbReference type="ARBA" id="ARBA00004651"/>
    </source>
</evidence>
<keyword evidence="3 6" id="KW-0812">Transmembrane</keyword>
<dbReference type="EMBL" id="JBHTHX010000029">
    <property type="protein sequence ID" value="MFD0883349.1"/>
    <property type="molecule type" value="Genomic_DNA"/>
</dbReference>
<feature type="non-terminal residue" evidence="8">
    <location>
        <position position="1"/>
    </location>
</feature>
<keyword evidence="4 6" id="KW-1133">Transmembrane helix</keyword>
<evidence type="ECO:0000313" key="9">
    <source>
        <dbReference type="Proteomes" id="UP001597024"/>
    </source>
</evidence>
<keyword evidence="2" id="KW-1003">Cell membrane</keyword>
<dbReference type="Pfam" id="PF06271">
    <property type="entry name" value="RDD"/>
    <property type="match status" value="1"/>
</dbReference>